<gene>
    <name evidence="1" type="ORF">GS429_02170</name>
</gene>
<keyword evidence="2" id="KW-1185">Reference proteome</keyword>
<name>A0A6B0VIX6_9EURY</name>
<evidence type="ECO:0000313" key="2">
    <source>
        <dbReference type="Proteomes" id="UP000434101"/>
    </source>
</evidence>
<sequence>MKVSYVNPSADTETVASFEWDGCDDYPGVNPRGPIDRGCAAVVANAPVDGLFEGSNGHYYTACQVTRKLRTERWKPCIRQRDPDRRLVETSDGGLLLLTPTDDLPAWAEIQVDGRGTRVIDTRRPVPR</sequence>
<dbReference type="EMBL" id="WUYX01000009">
    <property type="protein sequence ID" value="MXV60896.1"/>
    <property type="molecule type" value="Genomic_DNA"/>
</dbReference>
<evidence type="ECO:0000313" key="1">
    <source>
        <dbReference type="EMBL" id="MXV60896.1"/>
    </source>
</evidence>
<reference evidence="1 2" key="1">
    <citation type="submission" date="2020-01" db="EMBL/GenBank/DDBJ databases">
        <title>Natronorubrum sp. JWXQ-INN 674 isolated from Inner Mongolia Autonomous Region of China.</title>
        <authorList>
            <person name="Xue Q."/>
        </authorList>
    </citation>
    <scope>NUCLEOTIDE SEQUENCE [LARGE SCALE GENOMIC DNA]</scope>
    <source>
        <strain evidence="1 2">JWXQ-INN-674</strain>
    </source>
</reference>
<proteinExistence type="predicted"/>
<protein>
    <submittedName>
        <fullName evidence="1">Uncharacterized protein</fullName>
    </submittedName>
</protein>
<accession>A0A6B0VIX6</accession>
<dbReference type="Proteomes" id="UP000434101">
    <property type="component" value="Unassembled WGS sequence"/>
</dbReference>
<organism evidence="1 2">
    <name type="scientific">Natronorubrum halalkaliphilum</name>
    <dbReference type="NCBI Taxonomy" id="2691917"/>
    <lineage>
        <taxon>Archaea</taxon>
        <taxon>Methanobacteriati</taxon>
        <taxon>Methanobacteriota</taxon>
        <taxon>Stenosarchaea group</taxon>
        <taxon>Halobacteria</taxon>
        <taxon>Halobacteriales</taxon>
        <taxon>Natrialbaceae</taxon>
        <taxon>Natronorubrum</taxon>
    </lineage>
</organism>
<dbReference type="AlphaFoldDB" id="A0A6B0VIX6"/>
<comment type="caution">
    <text evidence="1">The sequence shown here is derived from an EMBL/GenBank/DDBJ whole genome shotgun (WGS) entry which is preliminary data.</text>
</comment>